<dbReference type="AlphaFoldDB" id="A0ABD2C5T8"/>
<comment type="caution">
    <text evidence="1">The sequence shown here is derived from an EMBL/GenBank/DDBJ whole genome shotgun (WGS) entry which is preliminary data.</text>
</comment>
<name>A0ABD2C5T8_VESSQ</name>
<sequence length="85" mass="9795">MNDPECVYITVYENYAMINCNTYRPASVSELKKFFPQSSLGFMFSHSSTEDDSIGYHLPSCLHSAMFTYLIHGGLMPLYYNIYDL</sequence>
<protein>
    <submittedName>
        <fullName evidence="1">Uncharacterized protein</fullName>
    </submittedName>
</protein>
<evidence type="ECO:0000313" key="2">
    <source>
        <dbReference type="Proteomes" id="UP001607302"/>
    </source>
</evidence>
<proteinExistence type="predicted"/>
<organism evidence="1 2">
    <name type="scientific">Vespula squamosa</name>
    <name type="common">Southern yellow jacket</name>
    <name type="synonym">Wasp</name>
    <dbReference type="NCBI Taxonomy" id="30214"/>
    <lineage>
        <taxon>Eukaryota</taxon>
        <taxon>Metazoa</taxon>
        <taxon>Ecdysozoa</taxon>
        <taxon>Arthropoda</taxon>
        <taxon>Hexapoda</taxon>
        <taxon>Insecta</taxon>
        <taxon>Pterygota</taxon>
        <taxon>Neoptera</taxon>
        <taxon>Endopterygota</taxon>
        <taxon>Hymenoptera</taxon>
        <taxon>Apocrita</taxon>
        <taxon>Aculeata</taxon>
        <taxon>Vespoidea</taxon>
        <taxon>Vespidae</taxon>
        <taxon>Vespinae</taxon>
        <taxon>Vespula</taxon>
    </lineage>
</organism>
<dbReference type="EMBL" id="JAUDFV010000020">
    <property type="protein sequence ID" value="KAL2740409.1"/>
    <property type="molecule type" value="Genomic_DNA"/>
</dbReference>
<reference evidence="1 2" key="1">
    <citation type="journal article" date="2024" name="Ann. Entomol. Soc. Am.">
        <title>Genomic analyses of the southern and eastern yellowjacket wasps (Hymenoptera: Vespidae) reveal evolutionary signatures of social life.</title>
        <authorList>
            <person name="Catto M.A."/>
            <person name="Caine P.B."/>
            <person name="Orr S.E."/>
            <person name="Hunt B.G."/>
            <person name="Goodisman M.A.D."/>
        </authorList>
    </citation>
    <scope>NUCLEOTIDE SEQUENCE [LARGE SCALE GENOMIC DNA]</scope>
    <source>
        <strain evidence="1">233</strain>
        <tissue evidence="1">Head and thorax</tissue>
    </source>
</reference>
<evidence type="ECO:0000313" key="1">
    <source>
        <dbReference type="EMBL" id="KAL2740409.1"/>
    </source>
</evidence>
<keyword evidence="2" id="KW-1185">Reference proteome</keyword>
<gene>
    <name evidence="1" type="ORF">V1478_000550</name>
</gene>
<dbReference type="Proteomes" id="UP001607302">
    <property type="component" value="Unassembled WGS sequence"/>
</dbReference>
<accession>A0ABD2C5T8</accession>